<organism evidence="1 2">
    <name type="scientific">Agrobacterium tumefaciens</name>
    <dbReference type="NCBI Taxonomy" id="358"/>
    <lineage>
        <taxon>Bacteria</taxon>
        <taxon>Pseudomonadati</taxon>
        <taxon>Pseudomonadota</taxon>
        <taxon>Alphaproteobacteria</taxon>
        <taxon>Hyphomicrobiales</taxon>
        <taxon>Rhizobiaceae</taxon>
        <taxon>Rhizobium/Agrobacterium group</taxon>
        <taxon>Agrobacterium</taxon>
        <taxon>Agrobacterium tumefaciens complex</taxon>
    </lineage>
</organism>
<proteinExistence type="predicted"/>
<reference evidence="1 2" key="1">
    <citation type="submission" date="2016-05" db="EMBL/GenBank/DDBJ databases">
        <authorList>
            <person name="Lavstsen T."/>
            <person name="Jespersen J.S."/>
        </authorList>
    </citation>
    <scope>NUCLEOTIDE SEQUENCE [LARGE SCALE GENOMIC DNA]</scope>
    <source>
        <strain evidence="1 2">KCJ1736</strain>
    </source>
</reference>
<evidence type="ECO:0000313" key="1">
    <source>
        <dbReference type="EMBL" id="OAE40583.1"/>
    </source>
</evidence>
<comment type="caution">
    <text evidence="1">The sequence shown here is derived from an EMBL/GenBank/DDBJ whole genome shotgun (WGS) entry which is preliminary data.</text>
</comment>
<protein>
    <submittedName>
        <fullName evidence="1">Uncharacterized protein</fullName>
    </submittedName>
</protein>
<dbReference type="AlphaFoldDB" id="A0A176X3P9"/>
<gene>
    <name evidence="1" type="ORF">A7J57_09920</name>
</gene>
<evidence type="ECO:0000313" key="2">
    <source>
        <dbReference type="Proteomes" id="UP000077098"/>
    </source>
</evidence>
<dbReference type="EMBL" id="LXPS01000036">
    <property type="protein sequence ID" value="OAE40583.1"/>
    <property type="molecule type" value="Genomic_DNA"/>
</dbReference>
<sequence length="98" mass="10523">MRLLLVEDEREMAAALSAALHRFDIIVDSVGTLDLARLNSTYFRKSSVITTARSASAIPPPAAPASASRFPFADRTAIKRKGLSLLQQAFPSLSIPPA</sequence>
<name>A0A176X3P9_AGRTU</name>
<accession>A0A176X3P9</accession>
<dbReference type="Proteomes" id="UP000077098">
    <property type="component" value="Unassembled WGS sequence"/>
</dbReference>